<comment type="caution">
    <text evidence="1">The sequence shown here is derived from an EMBL/GenBank/DDBJ whole genome shotgun (WGS) entry which is preliminary data.</text>
</comment>
<dbReference type="RefSeq" id="WP_169299611.1">
    <property type="nucleotide sequence ID" value="NZ_JABBNI010000058.1"/>
</dbReference>
<proteinExistence type="predicted"/>
<reference evidence="1 2" key="1">
    <citation type="submission" date="2020-06" db="EMBL/GenBank/DDBJ databases">
        <title>Complete Genome Sequence of Clostridium muelleri sp. nov. P21T, an Acid-Alcohol Producing Acetogen Isolated from Old Hay.</title>
        <authorList>
            <person name="Duncan K.E."/>
            <person name="Tanner R.S."/>
        </authorList>
    </citation>
    <scope>NUCLEOTIDE SEQUENCE [LARGE SCALE GENOMIC DNA]</scope>
    <source>
        <strain evidence="1 2">P21</strain>
    </source>
</reference>
<gene>
    <name evidence="1" type="ORF">HBE96_20765</name>
</gene>
<dbReference type="AlphaFoldDB" id="A0A7Y0HQR2"/>
<dbReference type="InterPro" id="IPR046141">
    <property type="entry name" value="DUF6143"/>
</dbReference>
<evidence type="ECO:0000313" key="2">
    <source>
        <dbReference type="Proteomes" id="UP000537131"/>
    </source>
</evidence>
<evidence type="ECO:0000313" key="1">
    <source>
        <dbReference type="EMBL" id="NMM65027.1"/>
    </source>
</evidence>
<dbReference type="Pfam" id="PF19640">
    <property type="entry name" value="DUF6143"/>
    <property type="match status" value="1"/>
</dbReference>
<dbReference type="EMBL" id="JABBNI010000058">
    <property type="protein sequence ID" value="NMM65027.1"/>
    <property type="molecule type" value="Genomic_DNA"/>
</dbReference>
<dbReference type="Proteomes" id="UP000537131">
    <property type="component" value="Unassembled WGS sequence"/>
</dbReference>
<keyword evidence="2" id="KW-1185">Reference proteome</keyword>
<name>A0A7Y0HQR2_9CLOT</name>
<sequence>MSNNSQSHSLREVVTIENPIFKSFEGKYFIGESDLLSLGFNNYAWGALYNPKDSGVNLYFSVTTVTNTSNLPIESRIYLNSTIPEGATKVTSVTPSNLTILPPPKPKIIFLTGQFLNNKIEGGVKAYTRIVPPNSTLVNEENGKIVIPPGGNILNLLVSSAQVLIKAHIAYGFWREKMD</sequence>
<organism evidence="1 2">
    <name type="scientific">Clostridium muellerianum</name>
    <dbReference type="NCBI Taxonomy" id="2716538"/>
    <lineage>
        <taxon>Bacteria</taxon>
        <taxon>Bacillati</taxon>
        <taxon>Bacillota</taxon>
        <taxon>Clostridia</taxon>
        <taxon>Eubacteriales</taxon>
        <taxon>Clostridiaceae</taxon>
        <taxon>Clostridium</taxon>
    </lineage>
</organism>
<accession>A0A7Y0HQR2</accession>
<protein>
    <submittedName>
        <fullName evidence="1">Uncharacterized protein</fullName>
    </submittedName>
</protein>